<keyword evidence="9 13" id="KW-0051">Antiviral defense</keyword>
<evidence type="ECO:0000256" key="4">
    <source>
        <dbReference type="ARBA" id="ARBA00022723"/>
    </source>
</evidence>
<feature type="binding site" evidence="13">
    <location>
        <position position="10"/>
    </location>
    <ligand>
        <name>Mg(2+)</name>
        <dbReference type="ChEBI" id="CHEBI:18420"/>
        <label>1</label>
    </ligand>
</feature>
<comment type="function">
    <text evidence="13">CRISPR (clustered regularly interspaced short palindromic repeat) is an adaptive immune system that provides protection against mobile genetic elements (viruses, transposable elements and conjugative plasmids). CRISPR clusters contain spacers, sequences complementary to antecedent mobile elements, and target invading nucleic acids. CRISPR clusters are transcribed and processed into CRISPR RNA (crRNA). In type II CRISPR systems correct processing of pre-crRNA requires a trans-encoded small RNA (tracrRNA), endogenous ribonuclease 3 (rnc) and this protein. The tracrRNA serves as a guide for ribonuclease 3-aided processing of pre-crRNA. Subsequently Cas9/crRNA/tracrRNA endonucleolytically cleaves linear or circular dsDNA target complementary to the spacer; Cas9 is inactive in the absence of the 2 guide RNAs (gRNA). Cas9 recognizes the protospacer adjacent motif (PAM) in the CRISPR repeat sequences to help distinguish self versus nonself, as targets within the bacterial CRISPR locus do not have PAMs. PAM recognition is also required for catalytic activity.</text>
</comment>
<comment type="similarity">
    <text evidence="2">Belongs to the CRISPR-associated protein Cas9 family. Subtype II-A subfamily.</text>
</comment>
<evidence type="ECO:0000256" key="9">
    <source>
        <dbReference type="ARBA" id="ARBA00023118"/>
    </source>
</evidence>
<dbReference type="InterPro" id="IPR003615">
    <property type="entry name" value="HNH_nuc"/>
</dbReference>
<evidence type="ECO:0000313" key="16">
    <source>
        <dbReference type="Proteomes" id="UP000183610"/>
    </source>
</evidence>
<gene>
    <name evidence="13" type="primary">cas9</name>
    <name evidence="15" type="ORF">SAMN05421782_111100</name>
</gene>
<dbReference type="InterPro" id="IPR028629">
    <property type="entry name" value="Cas9"/>
</dbReference>
<evidence type="ECO:0000256" key="1">
    <source>
        <dbReference type="ARBA" id="ARBA00001946"/>
    </source>
</evidence>
<accession>A0AAX2DRU4</accession>
<reference evidence="15 16" key="1">
    <citation type="submission" date="2016-10" db="EMBL/GenBank/DDBJ databases">
        <authorList>
            <person name="Varghese N."/>
            <person name="Submissions S."/>
        </authorList>
    </citation>
    <scope>NUCLEOTIDE SEQUENCE [LARGE SCALE GENOMIC DNA]</scope>
    <source>
        <strain evidence="15 16">ATCC 49954</strain>
    </source>
</reference>
<keyword evidence="8 13" id="KW-0694">RNA-binding</keyword>
<protein>
    <recommendedName>
        <fullName evidence="13">CRISPR-associated endonuclease Cas9</fullName>
        <ecNumber evidence="13">3.1.-.-</ecNumber>
    </recommendedName>
</protein>
<sequence length="1079" mass="125918">MMSKLILGLDIGISSVGWGVLDESTNEVVDAGVRLFEEATRNGNEDRRGFRSARRLKRRRQHRLERAKGLIENNGFSCTDINKFNPYQARYNAIFGEVTKDELAAALFHLVKRRGTTIDAPEEEVKDVENELSTKMQLEKNAKKLATKYDYICEIQLEKLKENKVVRDHENRFRTEDYVKEARAILENQQEYYPEVTNEFIESYMALIETRRMYYDGPGSEKSPTPYGQYFIDKNGTPQHITMIDKMRGKCTYFPEEVRIAKMSYTAELFGLLNDFNNIYFADPETGEKIGFTEADKKYFIDTFIHDQKGVKNITLKQIMKHKNIINETDIFGYRINTKNGTPIFTEFKGLKALKKALKEVDLPDEFYQNTEMMDEIANILSSEKSFTRREEQLKELFLAAFNDELEEAVKELINDITFKEFHSLSKKAIMVILPELWSTNQNQMQLFVQHKMDKSRLENLQNGTKIQFDDEAILSTIAKRAHRETIKIVDAVRAKYGELDYVIVEMAREKNSDEQKKVYNRAQKKQGDFEKEMCKLLGVSELKELRLNGKQHLALKFWKEQDGKCIYSGKPIALSDIVNNFNGLLEIDHIIPISISYDDSQQNKVLCLRSENQRKGQLSPYQYLIRGMGERSFDAFKAEVLSRHFGKKKQNYLLEMEDIANNDELRKHFINRNLVDTRYAMRTFSNTLKTFYTVNGIPTKVMPVNGAMTSALRKRAKLNKDRDAGHAHHAIDALIVAAIGRLPLIKQLAELRVNEEGEFADKITDKGLDDKTAFDDKTLKFLRNLLNYESKVKYSHKVDRKPNRSLSKQTLYSTREKDGEKYIIGKVKNIYTLDKAGYAALKKRIDKNPEDFLMAQHNPKTWEEIIKIMEVYSKADNPFKEFYDEHGFIMKDGKVPVKSLRYHDKKLGIHVPLTHKYENTRHDVVLLKRNSLRVDIYMNKEGVYKYQGVPYNWFNQKGDKYILDMEKYHNEIDGTRASFKNIDNTFEFQFSLYKNDVFSYMKKDKEGEFVSYTKLFRSDSSPRENRLEVENIDMRTSSQQMPTINPLKNLIKYNTDILGNTYPIQKEKFVTVFTLHSK</sequence>
<evidence type="ECO:0000256" key="12">
    <source>
        <dbReference type="ARBA" id="ARBA00046380"/>
    </source>
</evidence>
<evidence type="ECO:0000256" key="11">
    <source>
        <dbReference type="ARBA" id="ARBA00023211"/>
    </source>
</evidence>
<keyword evidence="5 13" id="KW-0255">Endonuclease</keyword>
<evidence type="ECO:0000256" key="7">
    <source>
        <dbReference type="ARBA" id="ARBA00022842"/>
    </source>
</evidence>
<keyword evidence="6 13" id="KW-0378">Hydrolase</keyword>
<evidence type="ECO:0000256" key="10">
    <source>
        <dbReference type="ARBA" id="ARBA00023125"/>
    </source>
</evidence>
<comment type="domain">
    <text evidence="13">Has 2 endonuclease domains. The discontinuous RuvC-like domain cleaves the target DNA noncomplementary to crRNA while the HNH nuclease domain cleaves the target DNA complementary to crRNA.</text>
</comment>
<evidence type="ECO:0000256" key="2">
    <source>
        <dbReference type="ARBA" id="ARBA00005244"/>
    </source>
</evidence>
<dbReference type="InterPro" id="IPR041383">
    <property type="entry name" value="RuvC_III"/>
</dbReference>
<dbReference type="PROSITE" id="PS51749">
    <property type="entry name" value="HNH_CAS9"/>
    <property type="match status" value="1"/>
</dbReference>
<proteinExistence type="inferred from homology"/>
<keyword evidence="4 13" id="KW-0479">Metal-binding</keyword>
<dbReference type="Gene3D" id="1.10.30.50">
    <property type="match status" value="1"/>
</dbReference>
<dbReference type="InterPro" id="IPR033114">
    <property type="entry name" value="HNH_CAS9"/>
</dbReference>
<dbReference type="GO" id="GO:0003677">
    <property type="term" value="F:DNA binding"/>
    <property type="evidence" value="ECO:0007669"/>
    <property type="project" value="UniProtKB-UniRule"/>
</dbReference>
<feature type="binding site" evidence="13">
    <location>
        <position position="510"/>
    </location>
    <ligand>
        <name>Mg(2+)</name>
        <dbReference type="ChEBI" id="CHEBI:18420"/>
        <label>2</label>
    </ligand>
</feature>
<dbReference type="AlphaFoldDB" id="A0AAX2DRU4"/>
<dbReference type="Pfam" id="PF13395">
    <property type="entry name" value="HNH_4"/>
    <property type="match status" value="1"/>
</dbReference>
<organism evidence="15 16">
    <name type="scientific">Listeria ivanovii</name>
    <dbReference type="NCBI Taxonomy" id="1638"/>
    <lineage>
        <taxon>Bacteria</taxon>
        <taxon>Bacillati</taxon>
        <taxon>Bacillota</taxon>
        <taxon>Bacilli</taxon>
        <taxon>Bacillales</taxon>
        <taxon>Listeriaceae</taxon>
        <taxon>Listeria</taxon>
    </lineage>
</organism>
<feature type="binding site" evidence="13">
    <location>
        <position position="506"/>
    </location>
    <ligand>
        <name>Mg(2+)</name>
        <dbReference type="ChEBI" id="CHEBI:18420"/>
        <label>1</label>
    </ligand>
</feature>
<keyword evidence="7 13" id="KW-0460">Magnesium</keyword>
<keyword evidence="11" id="KW-0464">Manganese</keyword>
<dbReference type="HAMAP" id="MF_01480">
    <property type="entry name" value="Cas9"/>
    <property type="match status" value="1"/>
</dbReference>
<feature type="active site" description="For RuvC-like nuclease domain" evidence="13">
    <location>
        <position position="10"/>
    </location>
</feature>
<dbReference type="GO" id="GO:0046872">
    <property type="term" value="F:metal ion binding"/>
    <property type="evidence" value="ECO:0007669"/>
    <property type="project" value="UniProtKB-UniRule"/>
</dbReference>
<comment type="caution">
    <text evidence="15">The sequence shown here is derived from an EMBL/GenBank/DDBJ whole genome shotgun (WGS) entry which is preliminary data.</text>
</comment>
<comment type="similarity">
    <text evidence="13">Belongs to the CRISPR-associated Cas9 family.</text>
</comment>
<dbReference type="GO" id="GO:0003723">
    <property type="term" value="F:RNA binding"/>
    <property type="evidence" value="ECO:0007669"/>
    <property type="project" value="UniProtKB-UniRule"/>
</dbReference>
<comment type="subunit">
    <text evidence="12 13">Monomer. Binds crRNA and tracrRNA.</text>
</comment>
<evidence type="ECO:0000313" key="15">
    <source>
        <dbReference type="EMBL" id="SDX13998.1"/>
    </source>
</evidence>
<dbReference type="EMBL" id="FNMX01000011">
    <property type="protein sequence ID" value="SDX13998.1"/>
    <property type="molecule type" value="Genomic_DNA"/>
</dbReference>
<dbReference type="EC" id="3.1.-.-" evidence="13"/>
<feature type="binding site" evidence="13">
    <location>
        <position position="730"/>
    </location>
    <ligand>
        <name>Mg(2+)</name>
        <dbReference type="ChEBI" id="CHEBI:18420"/>
        <label>2</label>
    </ligand>
</feature>
<dbReference type="Proteomes" id="UP000183610">
    <property type="component" value="Unassembled WGS sequence"/>
</dbReference>
<evidence type="ECO:0000256" key="6">
    <source>
        <dbReference type="ARBA" id="ARBA00022801"/>
    </source>
</evidence>
<feature type="active site" description="Proton acceptor for HNH nuclease domain" evidence="13">
    <location>
        <position position="590"/>
    </location>
</feature>
<feature type="binding site" evidence="13">
    <location>
        <position position="10"/>
    </location>
    <ligand>
        <name>Mg(2+)</name>
        <dbReference type="ChEBI" id="CHEBI:18420"/>
        <label>2</label>
    </ligand>
</feature>
<evidence type="ECO:0000256" key="5">
    <source>
        <dbReference type="ARBA" id="ARBA00022759"/>
    </source>
</evidence>
<name>A0AAX2DRU4_LISIV</name>
<dbReference type="GO" id="GO:0016787">
    <property type="term" value="F:hydrolase activity"/>
    <property type="evidence" value="ECO:0007669"/>
    <property type="project" value="UniProtKB-KW"/>
</dbReference>
<evidence type="ECO:0000256" key="3">
    <source>
        <dbReference type="ARBA" id="ARBA00022722"/>
    </source>
</evidence>
<evidence type="ECO:0000259" key="14">
    <source>
        <dbReference type="PROSITE" id="PS51749"/>
    </source>
</evidence>
<feature type="binding site" evidence="13">
    <location>
        <position position="510"/>
    </location>
    <ligand>
        <name>Mg(2+)</name>
        <dbReference type="ChEBI" id="CHEBI:18420"/>
        <label>1</label>
    </ligand>
</feature>
<evidence type="ECO:0000256" key="13">
    <source>
        <dbReference type="HAMAP-Rule" id="MF_01480"/>
    </source>
</evidence>
<dbReference type="Pfam" id="PF18541">
    <property type="entry name" value="RuvC_III"/>
    <property type="match status" value="1"/>
</dbReference>
<feature type="domain" description="HNH Cas9-type" evidence="14">
    <location>
        <begin position="509"/>
        <end position="675"/>
    </location>
</feature>
<comment type="cofactor">
    <cofactor evidence="1 13">
        <name>Mg(2+)</name>
        <dbReference type="ChEBI" id="CHEBI:18420"/>
    </cofactor>
</comment>
<dbReference type="GO" id="GO:0051607">
    <property type="term" value="P:defense response to virus"/>
    <property type="evidence" value="ECO:0007669"/>
    <property type="project" value="UniProtKB-UniRule"/>
</dbReference>
<dbReference type="NCBIfam" id="TIGR01865">
    <property type="entry name" value="cas_Csn1"/>
    <property type="match status" value="1"/>
</dbReference>
<dbReference type="InterPro" id="IPR036397">
    <property type="entry name" value="RNaseH_sf"/>
</dbReference>
<dbReference type="InterPro" id="IPR040656">
    <property type="entry name" value="Cas9_WED_dom"/>
</dbReference>
<evidence type="ECO:0000256" key="8">
    <source>
        <dbReference type="ARBA" id="ARBA00022884"/>
    </source>
</evidence>
<dbReference type="GO" id="GO:0043571">
    <property type="term" value="P:maintenance of CRISPR repeat elements"/>
    <property type="evidence" value="ECO:0007669"/>
    <property type="project" value="UniProtKB-UniRule"/>
</dbReference>
<keyword evidence="10 13" id="KW-0238">DNA-binding</keyword>
<keyword evidence="3 13" id="KW-0540">Nuclease</keyword>
<dbReference type="Pfam" id="PF18061">
    <property type="entry name" value="CRISPR_Cas9_WED"/>
    <property type="match status" value="1"/>
</dbReference>
<dbReference type="Gene3D" id="3.30.420.10">
    <property type="entry name" value="Ribonuclease H-like superfamily/Ribonuclease H"/>
    <property type="match status" value="3"/>
</dbReference>
<dbReference type="GO" id="GO:0004519">
    <property type="term" value="F:endonuclease activity"/>
    <property type="evidence" value="ECO:0007669"/>
    <property type="project" value="UniProtKB-UniRule"/>
</dbReference>